<dbReference type="Gene3D" id="3.40.50.720">
    <property type="entry name" value="NAD(P)-binding Rossmann-like Domain"/>
    <property type="match status" value="1"/>
</dbReference>
<name>A0A8H3C934_9AGAM</name>
<dbReference type="SMART" id="SM00256">
    <property type="entry name" value="FBOX"/>
    <property type="match status" value="1"/>
</dbReference>
<sequence length="683" mass="76332">MTRLLVLGGTGDMGILLIRKALDAGHIVTVYARNPSKLPKDISSHESVIIDKGELTDEESLRHAIRHCHAILSNLGPGTTPSHFPGAHPPDLPLAKAYSLILRIMKEPDVECKRIILLGTVSIPDPNDKRDMAIWTLVQGVKWTAYDAYADEVAIGETIRREGDGIEWTIVRVPLLTKSENEAVVAGYIGGPKMGTHVSRAGFAAFCLSELVKRERLNLIFYSHTQFPNPQAAEKNRICIVNISIYAMGLNHLPPKIILIILSLVPRESLASSSLVCKTWRTAAYAVLYESTHLVSTTNGSYSSPWLKFSRSNNHPEELVHRVISETDDDGPFQISGCIRRLTVAWEMNEQQLQTFGSAVLRMKNLENLSWIVSVIDHTRWYDTLVLLCKRLPKLRSVKLVIGEHELDIPEMDMGALIGLRELAIGFDPQEETFEWEIPNATTQFIVNAQNIESLTLWAEASHIHQSAISYNFVEDDIMSKLSLHRFPHLRRFSIGPFHSEVSFQHFVDPNFGLWRFARNQKQLREVVCYAKGGSMLGWDIPSGHTESVPMMHRFKGSAFEVRALLRFNLARQLEILELAHTESSASAGLSDSRLSDLLEVLRNTHGIELPCLRSLELSMSDLGIGTSNNMERAINVLGILASGAPKLQELIVSTSRPPTPYIQASPAQNIIQNVYLNTETLN</sequence>
<dbReference type="InterPro" id="IPR001810">
    <property type="entry name" value="F-box_dom"/>
</dbReference>
<reference evidence="3" key="1">
    <citation type="submission" date="2021-01" db="EMBL/GenBank/DDBJ databases">
        <authorList>
            <person name="Kaushik A."/>
        </authorList>
    </citation>
    <scope>NUCLEOTIDE SEQUENCE</scope>
    <source>
        <strain evidence="3">AG3-T5</strain>
    </source>
</reference>
<dbReference type="PANTHER" id="PTHR43355">
    <property type="entry name" value="FLAVIN REDUCTASE (NADPH)"/>
    <property type="match status" value="1"/>
</dbReference>
<organism evidence="3 4">
    <name type="scientific">Rhizoctonia solani</name>
    <dbReference type="NCBI Taxonomy" id="456999"/>
    <lineage>
        <taxon>Eukaryota</taxon>
        <taxon>Fungi</taxon>
        <taxon>Dikarya</taxon>
        <taxon>Basidiomycota</taxon>
        <taxon>Agaricomycotina</taxon>
        <taxon>Agaricomycetes</taxon>
        <taxon>Cantharellales</taxon>
        <taxon>Ceratobasidiaceae</taxon>
        <taxon>Rhizoctonia</taxon>
    </lineage>
</organism>
<gene>
    <name evidence="3" type="ORF">RDB_LOCUS190542</name>
</gene>
<dbReference type="SUPFAM" id="SSF51735">
    <property type="entry name" value="NAD(P)-binding Rossmann-fold domains"/>
    <property type="match status" value="1"/>
</dbReference>
<evidence type="ECO:0000313" key="4">
    <source>
        <dbReference type="Proteomes" id="UP000663841"/>
    </source>
</evidence>
<dbReference type="InterPro" id="IPR036291">
    <property type="entry name" value="NAD(P)-bd_dom_sf"/>
</dbReference>
<dbReference type="AlphaFoldDB" id="A0A8H3C934"/>
<dbReference type="InterPro" id="IPR051606">
    <property type="entry name" value="Polyketide_Oxido-like"/>
</dbReference>
<feature type="domain" description="F-box" evidence="2">
    <location>
        <begin position="247"/>
        <end position="292"/>
    </location>
</feature>
<dbReference type="Proteomes" id="UP000663841">
    <property type="component" value="Unassembled WGS sequence"/>
</dbReference>
<dbReference type="GO" id="GO:0016646">
    <property type="term" value="F:oxidoreductase activity, acting on the CH-NH group of donors, NAD or NADP as acceptor"/>
    <property type="evidence" value="ECO:0007669"/>
    <property type="project" value="TreeGrafter"/>
</dbReference>
<comment type="caution">
    <text evidence="3">The sequence shown here is derived from an EMBL/GenBank/DDBJ whole genome shotgun (WGS) entry which is preliminary data.</text>
</comment>
<dbReference type="CDD" id="cd09917">
    <property type="entry name" value="F-box_SF"/>
    <property type="match status" value="1"/>
</dbReference>
<evidence type="ECO:0000259" key="2">
    <source>
        <dbReference type="PROSITE" id="PS50181"/>
    </source>
</evidence>
<dbReference type="PANTHER" id="PTHR43355:SF2">
    <property type="entry name" value="FLAVIN REDUCTASE (NADPH)"/>
    <property type="match status" value="1"/>
</dbReference>
<proteinExistence type="inferred from homology"/>
<dbReference type="InterPro" id="IPR036047">
    <property type="entry name" value="F-box-like_dom_sf"/>
</dbReference>
<evidence type="ECO:0000313" key="3">
    <source>
        <dbReference type="EMBL" id="CAE6476200.1"/>
    </source>
</evidence>
<evidence type="ECO:0000256" key="1">
    <source>
        <dbReference type="ARBA" id="ARBA00038376"/>
    </source>
</evidence>
<accession>A0A8H3C934</accession>
<comment type="similarity">
    <text evidence="1">Belongs to the avfA family.</text>
</comment>
<dbReference type="Pfam" id="PF12937">
    <property type="entry name" value="F-box-like"/>
    <property type="match status" value="1"/>
</dbReference>
<dbReference type="SUPFAM" id="SSF81383">
    <property type="entry name" value="F-box domain"/>
    <property type="match status" value="1"/>
</dbReference>
<dbReference type="Pfam" id="PF13460">
    <property type="entry name" value="NAD_binding_10"/>
    <property type="match status" value="1"/>
</dbReference>
<dbReference type="PROSITE" id="PS50181">
    <property type="entry name" value="FBOX"/>
    <property type="match status" value="1"/>
</dbReference>
<dbReference type="Gene3D" id="1.20.1280.50">
    <property type="match status" value="1"/>
</dbReference>
<protein>
    <recommendedName>
        <fullName evidence="2">F-box domain-containing protein</fullName>
    </recommendedName>
</protein>
<dbReference type="EMBL" id="CAJMWW010000630">
    <property type="protein sequence ID" value="CAE6476200.1"/>
    <property type="molecule type" value="Genomic_DNA"/>
</dbReference>
<dbReference type="InterPro" id="IPR016040">
    <property type="entry name" value="NAD(P)-bd_dom"/>
</dbReference>